<feature type="transmembrane region" description="Helical" evidence="2">
    <location>
        <begin position="45"/>
        <end position="69"/>
    </location>
</feature>
<name>A0A2G6EAL5_9BACT</name>
<dbReference type="PANTHER" id="PTHR43751">
    <property type="entry name" value="SULFATASE"/>
    <property type="match status" value="1"/>
</dbReference>
<gene>
    <name evidence="4" type="ORF">CSB45_01680</name>
</gene>
<dbReference type="SUPFAM" id="SSF53649">
    <property type="entry name" value="Alkaline phosphatase-like"/>
    <property type="match status" value="1"/>
</dbReference>
<feature type="modified residue" description="3-oxoalanine (Ser)" evidence="1">
    <location>
        <position position="324"/>
    </location>
</feature>
<protein>
    <recommendedName>
        <fullName evidence="3">Sulfatase N-terminal domain-containing protein</fullName>
    </recommendedName>
</protein>
<dbReference type="InterPro" id="IPR000917">
    <property type="entry name" value="Sulfatase_N"/>
</dbReference>
<comment type="PTM">
    <text evidence="1">The conversion to 3-oxoalanine (also known as C-formylglycine, FGly), of a serine or cysteine residue in prokaryotes and of a cysteine residue in eukaryotes, is critical for catalytic activity.</text>
</comment>
<dbReference type="AlphaFoldDB" id="A0A2G6EAL5"/>
<evidence type="ECO:0000313" key="5">
    <source>
        <dbReference type="Proteomes" id="UP000229740"/>
    </source>
</evidence>
<evidence type="ECO:0000259" key="3">
    <source>
        <dbReference type="Pfam" id="PF00884"/>
    </source>
</evidence>
<keyword evidence="2" id="KW-1133">Transmembrane helix</keyword>
<feature type="transmembrane region" description="Helical" evidence="2">
    <location>
        <begin position="140"/>
        <end position="161"/>
    </location>
</feature>
<dbReference type="PANTHER" id="PTHR43751:SF3">
    <property type="entry name" value="SULFATASE N-TERMINAL DOMAIN-CONTAINING PROTEIN"/>
    <property type="match status" value="1"/>
</dbReference>
<dbReference type="InterPro" id="IPR017850">
    <property type="entry name" value="Alkaline_phosphatase_core_sf"/>
</dbReference>
<evidence type="ECO:0000256" key="2">
    <source>
        <dbReference type="SAM" id="Phobius"/>
    </source>
</evidence>
<feature type="transmembrane region" description="Helical" evidence="2">
    <location>
        <begin position="90"/>
        <end position="115"/>
    </location>
</feature>
<keyword evidence="2" id="KW-0812">Transmembrane</keyword>
<feature type="domain" description="Sulfatase N-terminal" evidence="3">
    <location>
        <begin position="277"/>
        <end position="598"/>
    </location>
</feature>
<evidence type="ECO:0000313" key="4">
    <source>
        <dbReference type="EMBL" id="PID59139.1"/>
    </source>
</evidence>
<evidence type="ECO:0000256" key="1">
    <source>
        <dbReference type="PIRSR" id="PIRSR600917-52"/>
    </source>
</evidence>
<sequence>MDRVREKAFIMAFSPYLLLWLIFCLIAIVGGVASSGVVHDERLPAIVKSALCCSEALLLFSVLTLYAGLRKTVALWLTCQGTIRRVLDGILLLALLMFYLLSWLSFYRLGIFFNITTLKMLFHDPVQLFRYVWHVDSAGVFQLFFISLVMAGAASGLLFLLRRAPFILTKRCFICAFLLLLAALLVIPAGSIYTFIHGDRVLHDDQNVAYSLQEHYTVISRKKTGPFLTLTKDLLNNIFDKERHSDGAGKFTVARSPIISMEDYQKTIDMQSLSGYNVIILLIESMRKDVLPVYQGKRNVMPTVEWIASQSLVFEQAYSQATHSNYADIPPLSSHYPLRSRYIHFYPKNPPYPRVLFYDILKPLGYQTSIFSSQNEEWGGMINYLSTPGLDTLFYSELSGTGKKSPWAQEGDRYAEKMFSGEKISGELDDRVTIDAALAWLKTRDKNSPFAMYVNLQNSHYPYEVPLNFQRRFLTGPTQELEARLRAGDIRNLPLSIMYDHYCDSLAYMDEQIARLVSYLQEEQEWEKTILVVSADTATRFVDSPGSRLGFMIGNGGAIVDEVVNVPLLICAPQLSHKRDSRCVQHIDILPTIIGLLGLPQHPSFQGIDLMADDYPASRTVYIVSQTPFAHQYALIQDQWQLLYDKEKERYFFIDLTTADEESVRPYDERLVEDLQMRLHAWIELQIEYYDNHYLHSKFYPPVIMDE</sequence>
<dbReference type="InterPro" id="IPR052701">
    <property type="entry name" value="GAG_Ulvan_Degrading_Sulfatases"/>
</dbReference>
<proteinExistence type="predicted"/>
<comment type="caution">
    <text evidence="4">The sequence shown here is derived from an EMBL/GenBank/DDBJ whole genome shotgun (WGS) entry which is preliminary data.</text>
</comment>
<feature type="transmembrane region" description="Helical" evidence="2">
    <location>
        <begin position="12"/>
        <end position="33"/>
    </location>
</feature>
<keyword evidence="2" id="KW-0472">Membrane</keyword>
<organism evidence="4 5">
    <name type="scientific">candidate division KSB3 bacterium</name>
    <dbReference type="NCBI Taxonomy" id="2044937"/>
    <lineage>
        <taxon>Bacteria</taxon>
        <taxon>candidate division KSB3</taxon>
    </lineage>
</organism>
<dbReference type="Proteomes" id="UP000229740">
    <property type="component" value="Unassembled WGS sequence"/>
</dbReference>
<dbReference type="Pfam" id="PF00884">
    <property type="entry name" value="Sulfatase"/>
    <property type="match status" value="1"/>
</dbReference>
<accession>A0A2G6EAL5</accession>
<dbReference type="Gene3D" id="3.40.720.10">
    <property type="entry name" value="Alkaline Phosphatase, subunit A"/>
    <property type="match status" value="1"/>
</dbReference>
<reference evidence="4 5" key="1">
    <citation type="submission" date="2017-10" db="EMBL/GenBank/DDBJ databases">
        <title>Novel microbial diversity and functional potential in the marine mammal oral microbiome.</title>
        <authorList>
            <person name="Dudek N.K."/>
            <person name="Sun C.L."/>
            <person name="Burstein D."/>
            <person name="Kantor R.S."/>
            <person name="Aliaga Goltsman D.S."/>
            <person name="Bik E.M."/>
            <person name="Thomas B.C."/>
            <person name="Banfield J.F."/>
            <person name="Relman D.A."/>
        </authorList>
    </citation>
    <scope>NUCLEOTIDE SEQUENCE [LARGE SCALE GENOMIC DNA]</scope>
    <source>
        <strain evidence="4">DOLZORAL124_49_17</strain>
    </source>
</reference>
<feature type="transmembrane region" description="Helical" evidence="2">
    <location>
        <begin position="173"/>
        <end position="196"/>
    </location>
</feature>
<dbReference type="EMBL" id="PDPS01000020">
    <property type="protein sequence ID" value="PID59139.1"/>
    <property type="molecule type" value="Genomic_DNA"/>
</dbReference>